<keyword evidence="3" id="KW-1185">Reference proteome</keyword>
<dbReference type="GO" id="GO:0004519">
    <property type="term" value="F:endonuclease activity"/>
    <property type="evidence" value="ECO:0007669"/>
    <property type="project" value="InterPro"/>
</dbReference>
<dbReference type="AlphaFoldDB" id="A0A1B2HNY9"/>
<protein>
    <recommendedName>
        <fullName evidence="1">AAA+ ATPase domain-containing protein</fullName>
    </recommendedName>
</protein>
<evidence type="ECO:0000313" key="3">
    <source>
        <dbReference type="Proteomes" id="UP000093053"/>
    </source>
</evidence>
<dbReference type="EMBL" id="CP016793">
    <property type="protein sequence ID" value="ANZ39426.1"/>
    <property type="molecule type" value="Genomic_DNA"/>
</dbReference>
<dbReference type="InterPro" id="IPR007560">
    <property type="entry name" value="Restrct_endonuc_IV_Mrr"/>
</dbReference>
<gene>
    <name evidence="2" type="ORF">BBK82_28635</name>
</gene>
<proteinExistence type="predicted"/>
<feature type="domain" description="AAA+ ATPase" evidence="1">
    <location>
        <begin position="184"/>
        <end position="303"/>
    </location>
</feature>
<dbReference type="Gene3D" id="3.40.50.300">
    <property type="entry name" value="P-loop containing nucleotide triphosphate hydrolases"/>
    <property type="match status" value="1"/>
</dbReference>
<dbReference type="InterPro" id="IPR003593">
    <property type="entry name" value="AAA+_ATPase"/>
</dbReference>
<dbReference type="GO" id="GO:0003677">
    <property type="term" value="F:DNA binding"/>
    <property type="evidence" value="ECO:0007669"/>
    <property type="project" value="InterPro"/>
</dbReference>
<dbReference type="Pfam" id="PF20720">
    <property type="entry name" value="nSTAND3"/>
    <property type="match status" value="1"/>
</dbReference>
<name>A0A1B2HNY9_9PSEU</name>
<dbReference type="Pfam" id="PF04471">
    <property type="entry name" value="Mrr_cat"/>
    <property type="match status" value="1"/>
</dbReference>
<dbReference type="KEGG" id="led:BBK82_28635"/>
<evidence type="ECO:0000313" key="2">
    <source>
        <dbReference type="EMBL" id="ANZ39426.1"/>
    </source>
</evidence>
<dbReference type="RefSeq" id="WP_065917767.1">
    <property type="nucleotide sequence ID" value="NZ_CP016793.1"/>
</dbReference>
<dbReference type="InterPro" id="IPR049050">
    <property type="entry name" value="nSTAND3"/>
</dbReference>
<accession>A0A1B2HNY9</accession>
<sequence length="728" mass="81692">MDSFDLRRLTDHDFELVCADLLSDVLGVPLEVFPAGRDGGVDLRHDSLVVQCKHWAGSGRAALVKQLVRDELPKVRKLGVERYVVATSASLTVADKATLVAAFRPFLASGDIFGAEQLVELLRSRPEVVRRHFRLWLSSTAVLQTLLSADIVRRSAWLADDLAEVAKTFVPHAGFESARETVEATRVCVITGIPGIGKTTIAKMLALWLADDGYEIVEVSEDAGEIARLWDASARQVFVYDDFLGSTTLESFRKNEDHRLLAAMRRIAATPGKALIMTTRGYILEQARQRHRVLGEADLDPLTSVVELSDLTPEIRAQILYNHVHASAMPVEEKRRFADPEVWRPIVRHRNFNPRLIERTLALAEPGEMIANLDNPRRIWETIFENELTDAAVHLMEIVFTLPWSVEHVQAAWTSYRQELSLPSDSRTFRQALRILDGTMVVVGIAVQSHNPSITDYLRYHLSSGRADLRALITSFTDEDQIVTLTDSAVWEGGDRLLEALRKLADVVVPAVIGSGFSWEEDERIIWLIETAKALQSDEVMAHAAELVVQHPPTFDPVDGDLPTLMALAALMTTTPGFPQRVASAFAEKLSHDLLTDFLASDTREWWLLYKRLSRLHEALTHEGREEALEFLLTAGEEELTALAAADEIPLVWKPEVEHLLAFMAEHDRYGPADAFDVVSTRIQSLETPKQQISDTPAMRRQIRQFHRDQHPGEERIPGLMRTLADLD</sequence>
<dbReference type="CDD" id="cd01983">
    <property type="entry name" value="SIMIBI"/>
    <property type="match status" value="1"/>
</dbReference>
<organism evidence="2 3">
    <name type="scientific">Lentzea guizhouensis</name>
    <dbReference type="NCBI Taxonomy" id="1586287"/>
    <lineage>
        <taxon>Bacteria</taxon>
        <taxon>Bacillati</taxon>
        <taxon>Actinomycetota</taxon>
        <taxon>Actinomycetes</taxon>
        <taxon>Pseudonocardiales</taxon>
        <taxon>Pseudonocardiaceae</taxon>
        <taxon>Lentzea</taxon>
    </lineage>
</organism>
<dbReference type="Proteomes" id="UP000093053">
    <property type="component" value="Chromosome"/>
</dbReference>
<dbReference type="STRING" id="1586287.BBK82_28635"/>
<reference evidence="2 3" key="1">
    <citation type="submission" date="2016-07" db="EMBL/GenBank/DDBJ databases">
        <title>Complete genome sequence of the Lentzea guizhouensis DHS C013.</title>
        <authorList>
            <person name="Cao C."/>
        </authorList>
    </citation>
    <scope>NUCLEOTIDE SEQUENCE [LARGE SCALE GENOMIC DNA]</scope>
    <source>
        <strain evidence="2 3">DHS C013</strain>
    </source>
</reference>
<dbReference type="InterPro" id="IPR027417">
    <property type="entry name" value="P-loop_NTPase"/>
</dbReference>
<dbReference type="SMART" id="SM00382">
    <property type="entry name" value="AAA"/>
    <property type="match status" value="1"/>
</dbReference>
<dbReference type="GO" id="GO:0009307">
    <property type="term" value="P:DNA restriction-modification system"/>
    <property type="evidence" value="ECO:0007669"/>
    <property type="project" value="InterPro"/>
</dbReference>
<dbReference type="SUPFAM" id="SSF52540">
    <property type="entry name" value="P-loop containing nucleoside triphosphate hydrolases"/>
    <property type="match status" value="1"/>
</dbReference>
<evidence type="ECO:0000259" key="1">
    <source>
        <dbReference type="SMART" id="SM00382"/>
    </source>
</evidence>